<keyword evidence="1" id="KW-0472">Membrane</keyword>
<evidence type="ECO:0000313" key="2">
    <source>
        <dbReference type="EMBL" id="SVE09815.1"/>
    </source>
</evidence>
<evidence type="ECO:0000256" key="1">
    <source>
        <dbReference type="SAM" id="Phobius"/>
    </source>
</evidence>
<protein>
    <submittedName>
        <fullName evidence="2">Uncharacterized protein</fullName>
    </submittedName>
</protein>
<keyword evidence="1" id="KW-1133">Transmembrane helix</keyword>
<organism evidence="2">
    <name type="scientific">marine metagenome</name>
    <dbReference type="NCBI Taxonomy" id="408172"/>
    <lineage>
        <taxon>unclassified sequences</taxon>
        <taxon>metagenomes</taxon>
        <taxon>ecological metagenomes</taxon>
    </lineage>
</organism>
<reference evidence="2" key="1">
    <citation type="submission" date="2018-05" db="EMBL/GenBank/DDBJ databases">
        <authorList>
            <person name="Lanie J.A."/>
            <person name="Ng W.-L."/>
            <person name="Kazmierczak K.M."/>
            <person name="Andrzejewski T.M."/>
            <person name="Davidsen T.M."/>
            <person name="Wayne K.J."/>
            <person name="Tettelin H."/>
            <person name="Glass J.I."/>
            <person name="Rusch D."/>
            <person name="Podicherti R."/>
            <person name="Tsui H.-C.T."/>
            <person name="Winkler M.E."/>
        </authorList>
    </citation>
    <scope>NUCLEOTIDE SEQUENCE</scope>
</reference>
<dbReference type="EMBL" id="UINC01193961">
    <property type="protein sequence ID" value="SVE09815.1"/>
    <property type="molecule type" value="Genomic_DNA"/>
</dbReference>
<feature type="transmembrane region" description="Helical" evidence="1">
    <location>
        <begin position="6"/>
        <end position="29"/>
    </location>
</feature>
<keyword evidence="1" id="KW-0812">Transmembrane</keyword>
<proteinExistence type="predicted"/>
<dbReference type="AlphaFoldDB" id="A0A383ARH2"/>
<sequence length="140" mass="16009">MGWNWVIYYVKIGAGFGGFLILFGAALYAGQEDPLFESIESYLYKYRQLIEEEDVTIQSGIIRLELDGRRTNIKSQLLLGFFSVGRAIQKSSYPFREVQIIIYYEIKESQQLAVTAGVEKVLKLAQGRLGSEQFFNEIGY</sequence>
<accession>A0A383ARH2</accession>
<gene>
    <name evidence="2" type="ORF">METZ01_LOCUS462669</name>
</gene>
<name>A0A383ARH2_9ZZZZ</name>